<evidence type="ECO:0000313" key="3">
    <source>
        <dbReference type="EMBL" id="CAG7828796.1"/>
    </source>
</evidence>
<gene>
    <name evidence="3" type="ORF">AFUS01_LOCUS38699</name>
</gene>
<comment type="caution">
    <text evidence="3">The sequence shown here is derived from an EMBL/GenBank/DDBJ whole genome shotgun (WGS) entry which is preliminary data.</text>
</comment>
<dbReference type="EMBL" id="CAJVCH010548890">
    <property type="protein sequence ID" value="CAG7828796.1"/>
    <property type="molecule type" value="Genomic_DNA"/>
</dbReference>
<feature type="compositionally biased region" description="Basic and acidic residues" evidence="1">
    <location>
        <begin position="267"/>
        <end position="280"/>
    </location>
</feature>
<name>A0A8J2Q0G9_9HEXA</name>
<evidence type="ECO:0000256" key="1">
    <source>
        <dbReference type="SAM" id="MobiDB-lite"/>
    </source>
</evidence>
<keyword evidence="4" id="KW-1185">Reference proteome</keyword>
<evidence type="ECO:0000313" key="4">
    <source>
        <dbReference type="Proteomes" id="UP000708208"/>
    </source>
</evidence>
<dbReference type="PANTHER" id="PTHR15692">
    <property type="entry name" value="MASTERMIND-LIKE"/>
    <property type="match status" value="1"/>
</dbReference>
<dbReference type="PANTHER" id="PTHR15692:SF20">
    <property type="entry name" value="NEUROGENIC MASTERMIND-LIKE N-TERMINAL DOMAIN-CONTAINING PROTEIN"/>
    <property type="match status" value="1"/>
</dbReference>
<dbReference type="GO" id="GO:0007221">
    <property type="term" value="P:positive regulation of transcription of Notch receptor target"/>
    <property type="evidence" value="ECO:0007669"/>
    <property type="project" value="InterPro"/>
</dbReference>
<feature type="compositionally biased region" description="Polar residues" evidence="1">
    <location>
        <begin position="558"/>
        <end position="567"/>
    </location>
</feature>
<organism evidence="3 4">
    <name type="scientific">Allacma fusca</name>
    <dbReference type="NCBI Taxonomy" id="39272"/>
    <lineage>
        <taxon>Eukaryota</taxon>
        <taxon>Metazoa</taxon>
        <taxon>Ecdysozoa</taxon>
        <taxon>Arthropoda</taxon>
        <taxon>Hexapoda</taxon>
        <taxon>Collembola</taxon>
        <taxon>Symphypleona</taxon>
        <taxon>Sminthuridae</taxon>
        <taxon>Allacma</taxon>
    </lineage>
</organism>
<accession>A0A8J2Q0G9</accession>
<feature type="compositionally biased region" description="Polar residues" evidence="1">
    <location>
        <begin position="477"/>
        <end position="499"/>
    </location>
</feature>
<protein>
    <recommendedName>
        <fullName evidence="2">Neurogenic mastermind-like N-terminal domain-containing protein</fullName>
    </recommendedName>
</protein>
<reference evidence="3" key="1">
    <citation type="submission" date="2021-06" db="EMBL/GenBank/DDBJ databases">
        <authorList>
            <person name="Hodson N. C."/>
            <person name="Mongue J. A."/>
            <person name="Jaron S. K."/>
        </authorList>
    </citation>
    <scope>NUCLEOTIDE SEQUENCE</scope>
</reference>
<feature type="region of interest" description="Disordered" evidence="1">
    <location>
        <begin position="30"/>
        <end position="202"/>
    </location>
</feature>
<feature type="compositionally biased region" description="Polar residues" evidence="1">
    <location>
        <begin position="81"/>
        <end position="90"/>
    </location>
</feature>
<dbReference type="GO" id="GO:0016607">
    <property type="term" value="C:nuclear speck"/>
    <property type="evidence" value="ECO:0007669"/>
    <property type="project" value="InterPro"/>
</dbReference>
<feature type="compositionally biased region" description="Polar residues" evidence="1">
    <location>
        <begin position="382"/>
        <end position="428"/>
    </location>
</feature>
<proteinExistence type="predicted"/>
<feature type="compositionally biased region" description="Low complexity" evidence="1">
    <location>
        <begin position="616"/>
        <end position="641"/>
    </location>
</feature>
<sequence>MSDILMPKGPGMQGPKDAVMERLRRRITGYRKHHDDFGPRFEHTVNGLNDQQKQETLTLRQKFLESKPKKSAKKSDKNKQDGSGSTGNQKLQKRPCEDNDLGSGVNGGSESYEPPTKITVCGGINGNVSTSPATGAFKHHQGQSPSQVHPGELIGANSHPNSKPLASSGLKPGSGSSAAKMTSPISDPRVIGVNGPSSNSSYSSTNNITMEFKQEPNSAFVDLDECAAALEKDAAENGSIMSGLIGMGDFDTLKDLISEISDNPDFMKDFDDFDDDHQSEKGMQGRSISMNPTPNHLSTNPASCADSSNASFSGHSHSRTPPVAPVTPTTSSPRLSHVKMESELNSTGHDGGCGNRGLSHCAGPSPAAASTASPLASQLSSHHPSQTPPYSSGSAMFDSASPSGAQSQANPLTPNSNANYCPSSNTPTPHNPGVQGMTSKGTRIPYTSPGSLTLDSPAAQTLKQMAEQHKHKAQLGMNTFIPNPGSNPSPARSPYSSGEYNGGYSASGEFSGGSNMNVNSNNSSSSYSNVAVRNQSNSLPSVSSVSDNMTMTMPTIKQETSSLYSPTNFPPSMDISKRSNVTNHVHHPPPPSASQSQPHKISASNSTRLPNSAMIPQSQQQPPLYSSKSFSNSSGSQLGPSVNASVSTSHMANSSHLQQFMNRPPNSGLSAVPPNNYPPTSHSGYQGSANHSTVQMNQNQPISQPNPAAPMPVRKFSYCATLINTFLTSPSASMLHF</sequence>
<dbReference type="Proteomes" id="UP000708208">
    <property type="component" value="Unassembled WGS sequence"/>
</dbReference>
<dbReference type="AlphaFoldDB" id="A0A8J2Q0G9"/>
<dbReference type="Pfam" id="PF09596">
    <property type="entry name" value="MamL-1"/>
    <property type="match status" value="1"/>
</dbReference>
<feature type="region of interest" description="Disordered" evidence="1">
    <location>
        <begin position="558"/>
        <end position="670"/>
    </location>
</feature>
<feature type="domain" description="Neurogenic mastermind-like N-terminal" evidence="2">
    <location>
        <begin position="15"/>
        <end position="73"/>
    </location>
</feature>
<feature type="region of interest" description="Disordered" evidence="1">
    <location>
        <begin position="477"/>
        <end position="500"/>
    </location>
</feature>
<dbReference type="SMART" id="SM01275">
    <property type="entry name" value="MamL-1"/>
    <property type="match status" value="1"/>
</dbReference>
<feature type="region of interest" description="Disordered" evidence="1">
    <location>
        <begin position="267"/>
        <end position="455"/>
    </location>
</feature>
<feature type="compositionally biased region" description="Basic and acidic residues" evidence="1">
    <location>
        <begin position="33"/>
        <end position="43"/>
    </location>
</feature>
<dbReference type="InterPro" id="IPR019082">
    <property type="entry name" value="Mastermind-like_N"/>
</dbReference>
<dbReference type="GO" id="GO:0003713">
    <property type="term" value="F:transcription coactivator activity"/>
    <property type="evidence" value="ECO:0007669"/>
    <property type="project" value="InterPro"/>
</dbReference>
<feature type="compositionally biased region" description="Polar residues" evidence="1">
    <location>
        <begin position="174"/>
        <end position="185"/>
    </location>
</feature>
<evidence type="ECO:0000259" key="2">
    <source>
        <dbReference type="SMART" id="SM01275"/>
    </source>
</evidence>
<feature type="compositionally biased region" description="Polar residues" evidence="1">
    <location>
        <begin position="642"/>
        <end position="669"/>
    </location>
</feature>
<dbReference type="OrthoDB" id="5982619at2759"/>
<feature type="compositionally biased region" description="Low complexity" evidence="1">
    <location>
        <begin position="362"/>
        <end position="381"/>
    </location>
</feature>
<dbReference type="InterPro" id="IPR046369">
    <property type="entry name" value="MAML1-3"/>
</dbReference>
<feature type="compositionally biased region" description="Basic and acidic residues" evidence="1">
    <location>
        <begin position="62"/>
        <end position="80"/>
    </location>
</feature>
<feature type="compositionally biased region" description="Polar residues" evidence="1">
    <location>
        <begin position="46"/>
        <end position="59"/>
    </location>
</feature>
<feature type="compositionally biased region" description="Polar residues" evidence="1">
    <location>
        <begin position="286"/>
        <end position="306"/>
    </location>
</feature>